<dbReference type="EMBL" id="EF084363">
    <property type="protein sequence ID" value="ABK23682.1"/>
    <property type="molecule type" value="mRNA"/>
</dbReference>
<sequence length="44" mass="5237">MSRGPSFTSRSQFQFLRLLPPENTNIGEGFWLVAWMRRQEPRVL</sequence>
<name>A9NSS1_PICSI</name>
<organism evidence="1">
    <name type="scientific">Picea sitchensis</name>
    <name type="common">Sitka spruce</name>
    <name type="synonym">Pinus sitchensis</name>
    <dbReference type="NCBI Taxonomy" id="3332"/>
    <lineage>
        <taxon>Eukaryota</taxon>
        <taxon>Viridiplantae</taxon>
        <taxon>Streptophyta</taxon>
        <taxon>Embryophyta</taxon>
        <taxon>Tracheophyta</taxon>
        <taxon>Spermatophyta</taxon>
        <taxon>Pinopsida</taxon>
        <taxon>Pinidae</taxon>
        <taxon>Conifers I</taxon>
        <taxon>Pinales</taxon>
        <taxon>Pinaceae</taxon>
        <taxon>Picea</taxon>
    </lineage>
</organism>
<protein>
    <submittedName>
        <fullName evidence="1">Uncharacterized protein</fullName>
    </submittedName>
</protein>
<evidence type="ECO:0000313" key="1">
    <source>
        <dbReference type="EMBL" id="ABK23682.1"/>
    </source>
</evidence>
<accession>A9NSS1</accession>
<proteinExistence type="evidence at transcript level"/>
<reference evidence="1" key="1">
    <citation type="journal article" date="2008" name="BMC Genomics">
        <title>A conifer genomics resource of 200,000 spruce (Picea spp.) ESTs and 6,464 high-quality, sequence-finished full-length cDNAs for Sitka spruce (Picea sitchensis).</title>
        <authorList>
            <person name="Ralph S.G."/>
            <person name="Chun H.J."/>
            <person name="Kolosova N."/>
            <person name="Cooper D."/>
            <person name="Oddy C."/>
            <person name="Ritland C.E."/>
            <person name="Kirkpatrick R."/>
            <person name="Moore R."/>
            <person name="Barber S."/>
            <person name="Holt R.A."/>
            <person name="Jones S.J."/>
            <person name="Marra M.A."/>
            <person name="Douglas C.J."/>
            <person name="Ritland K."/>
            <person name="Bohlmann J."/>
        </authorList>
    </citation>
    <scope>NUCLEOTIDE SEQUENCE</scope>
    <source>
        <tissue evidence="1">Green portion of the leader tissue</tissue>
    </source>
</reference>
<dbReference type="AlphaFoldDB" id="A9NSS1"/>